<dbReference type="EC" id="2.1.2.9" evidence="2 5"/>
<dbReference type="InterPro" id="IPR011034">
    <property type="entry name" value="Formyl_transferase-like_C_sf"/>
</dbReference>
<feature type="domain" description="Formyl transferase N-terminal" evidence="6">
    <location>
        <begin position="1"/>
        <end position="179"/>
    </location>
</feature>
<dbReference type="HOGENOM" id="CLU_033347_1_1_0"/>
<dbReference type="SUPFAM" id="SSF50486">
    <property type="entry name" value="FMT C-terminal domain-like"/>
    <property type="match status" value="1"/>
</dbReference>
<dbReference type="Proteomes" id="UP000002366">
    <property type="component" value="Chromosome"/>
</dbReference>
<feature type="domain" description="Formyl transferase C-terminal" evidence="7">
    <location>
        <begin position="205"/>
        <end position="300"/>
    </location>
</feature>
<dbReference type="RefSeq" id="WP_013048408.1">
    <property type="nucleotide sequence ID" value="NC_014011.1"/>
</dbReference>
<dbReference type="Pfam" id="PF00551">
    <property type="entry name" value="Formyl_trans_N"/>
    <property type="match status" value="1"/>
</dbReference>
<dbReference type="Gene3D" id="3.40.50.12230">
    <property type="match status" value="1"/>
</dbReference>
<dbReference type="HAMAP" id="MF_00182">
    <property type="entry name" value="Formyl_trans"/>
    <property type="match status" value="1"/>
</dbReference>
<dbReference type="CDD" id="cd08646">
    <property type="entry name" value="FMT_core_Met-tRNA-FMT_N"/>
    <property type="match status" value="1"/>
</dbReference>
<dbReference type="InterPro" id="IPR005794">
    <property type="entry name" value="Fmt"/>
</dbReference>
<dbReference type="KEGG" id="aco:Amico_1021"/>
<dbReference type="SUPFAM" id="SSF53328">
    <property type="entry name" value="Formyltransferase"/>
    <property type="match status" value="1"/>
</dbReference>
<evidence type="ECO:0000256" key="3">
    <source>
        <dbReference type="ARBA" id="ARBA00022679"/>
    </source>
</evidence>
<dbReference type="PANTHER" id="PTHR11138:SF5">
    <property type="entry name" value="METHIONYL-TRNA FORMYLTRANSFERASE, MITOCHONDRIAL"/>
    <property type="match status" value="1"/>
</dbReference>
<accession>D5EF13</accession>
<proteinExistence type="inferred from homology"/>
<dbReference type="EMBL" id="CP001997">
    <property type="protein sequence ID" value="ADE57145.1"/>
    <property type="molecule type" value="Genomic_DNA"/>
</dbReference>
<organism evidence="8 9">
    <name type="scientific">Aminobacterium colombiense (strain DSM 12261 / ALA-1)</name>
    <dbReference type="NCBI Taxonomy" id="572547"/>
    <lineage>
        <taxon>Bacteria</taxon>
        <taxon>Thermotogati</taxon>
        <taxon>Synergistota</taxon>
        <taxon>Synergistia</taxon>
        <taxon>Synergistales</taxon>
        <taxon>Aminobacteriaceae</taxon>
        <taxon>Aminobacterium</taxon>
    </lineage>
</organism>
<dbReference type="CDD" id="cd08704">
    <property type="entry name" value="Met_tRNA_FMT_C"/>
    <property type="match status" value="1"/>
</dbReference>
<evidence type="ECO:0000259" key="7">
    <source>
        <dbReference type="Pfam" id="PF02911"/>
    </source>
</evidence>
<comment type="catalytic activity">
    <reaction evidence="5">
        <text>L-methionyl-tRNA(fMet) + (6R)-10-formyltetrahydrofolate = N-formyl-L-methionyl-tRNA(fMet) + (6S)-5,6,7,8-tetrahydrofolate + H(+)</text>
        <dbReference type="Rhea" id="RHEA:24380"/>
        <dbReference type="Rhea" id="RHEA-COMP:9952"/>
        <dbReference type="Rhea" id="RHEA-COMP:9953"/>
        <dbReference type="ChEBI" id="CHEBI:15378"/>
        <dbReference type="ChEBI" id="CHEBI:57453"/>
        <dbReference type="ChEBI" id="CHEBI:78530"/>
        <dbReference type="ChEBI" id="CHEBI:78844"/>
        <dbReference type="ChEBI" id="CHEBI:195366"/>
        <dbReference type="EC" id="2.1.2.9"/>
    </reaction>
</comment>
<dbReference type="STRING" id="572547.Amico_1021"/>
<keyword evidence="3 5" id="KW-0808">Transferase</keyword>
<evidence type="ECO:0000313" key="8">
    <source>
        <dbReference type="EMBL" id="ADE57145.1"/>
    </source>
</evidence>
<name>D5EF13_AMICL</name>
<dbReference type="InterPro" id="IPR005793">
    <property type="entry name" value="Formyl_trans_C"/>
</dbReference>
<dbReference type="AlphaFoldDB" id="D5EF13"/>
<gene>
    <name evidence="5" type="primary">fmt</name>
    <name evidence="8" type="ordered locus">Amico_1021</name>
</gene>
<keyword evidence="4 5" id="KW-0648">Protein biosynthesis</keyword>
<comment type="function">
    <text evidence="5">Attaches a formyl group to the free amino group of methionyl-tRNA(fMet). The formyl group appears to play a dual role in the initiator identity of N-formylmethionyl-tRNA by promoting its recognition by IF2 and preventing the misappropriation of this tRNA by the elongation apparatus.</text>
</comment>
<evidence type="ECO:0000313" key="9">
    <source>
        <dbReference type="Proteomes" id="UP000002366"/>
    </source>
</evidence>
<evidence type="ECO:0000256" key="2">
    <source>
        <dbReference type="ARBA" id="ARBA00012261"/>
    </source>
</evidence>
<dbReference type="InterPro" id="IPR044135">
    <property type="entry name" value="Met-tRNA-FMT_C"/>
</dbReference>
<dbReference type="OrthoDB" id="9802815at2"/>
<sequence length="310" mass="34606">MKIWFIGTGSFAAFCLEHLVSKCNMHFDRIITGMPKRGGRGMGERPSYVEETATKLNRSVFRTDKLSKDEELKRVLLESPPHCVIVVDFGQKVQEPFLSTPLWGCLNIHPSILPQYRGAAPIQRALMDGQKATGVTVFRLVEEMDAGPVLGQTQIEIGPDETSGDLFQRLAEEGSNLLKVVVKSCNEGTNITTLQNSKLVTYASKIEKRETQLSWSFDAQRFHNTVRALNPQPGAFIFYKKRRLKIWKTSVCEGTGKPGEVLGFIEGNPLVALQEGAVLLLEVQPEGRRVQSGSEWSRGIRLKKGDNFVE</sequence>
<evidence type="ECO:0000256" key="5">
    <source>
        <dbReference type="HAMAP-Rule" id="MF_00182"/>
    </source>
</evidence>
<dbReference type="eggNOG" id="COG0223">
    <property type="taxonomic scope" value="Bacteria"/>
</dbReference>
<dbReference type="NCBIfam" id="TIGR00460">
    <property type="entry name" value="fmt"/>
    <property type="match status" value="1"/>
</dbReference>
<evidence type="ECO:0000256" key="4">
    <source>
        <dbReference type="ARBA" id="ARBA00022917"/>
    </source>
</evidence>
<evidence type="ECO:0000256" key="1">
    <source>
        <dbReference type="ARBA" id="ARBA00010699"/>
    </source>
</evidence>
<feature type="binding site" evidence="5">
    <location>
        <begin position="111"/>
        <end position="114"/>
    </location>
    <ligand>
        <name>(6S)-5,6,7,8-tetrahydrofolate</name>
        <dbReference type="ChEBI" id="CHEBI:57453"/>
    </ligand>
</feature>
<dbReference type="GO" id="GO:0004479">
    <property type="term" value="F:methionyl-tRNA formyltransferase activity"/>
    <property type="evidence" value="ECO:0007669"/>
    <property type="project" value="UniProtKB-UniRule"/>
</dbReference>
<comment type="similarity">
    <text evidence="1 5">Belongs to the Fmt family.</text>
</comment>
<dbReference type="InterPro" id="IPR036477">
    <property type="entry name" value="Formyl_transf_N_sf"/>
</dbReference>
<reference evidence="8 9" key="1">
    <citation type="journal article" date="2010" name="Stand. Genomic Sci.">
        <title>Complete genome sequence of Aminobacterium colombiense type strain (ALA-1).</title>
        <authorList>
            <person name="Chertkov O."/>
            <person name="Sikorski J."/>
            <person name="Brambilla E."/>
            <person name="Lapidus A."/>
            <person name="Copeland A."/>
            <person name="Glavina Del Rio T."/>
            <person name="Nolan M."/>
            <person name="Lucas S."/>
            <person name="Tice H."/>
            <person name="Cheng J.F."/>
            <person name="Han C."/>
            <person name="Detter J.C."/>
            <person name="Bruce D."/>
            <person name="Tapia R."/>
            <person name="Goodwin L."/>
            <person name="Pitluck S."/>
            <person name="Liolios K."/>
            <person name="Ivanova N."/>
            <person name="Mavromatis K."/>
            <person name="Ovchinnikova G."/>
            <person name="Pati A."/>
            <person name="Chen A."/>
            <person name="Palaniappan K."/>
            <person name="Land M."/>
            <person name="Hauser L."/>
            <person name="Chang Y.J."/>
            <person name="Jeffries C.D."/>
            <person name="Spring S."/>
            <person name="Rohde M."/>
            <person name="Goker M."/>
            <person name="Bristow J."/>
            <person name="Eisen J.A."/>
            <person name="Markowitz V."/>
            <person name="Hugenholtz P."/>
            <person name="Kyrpides N.C."/>
            <person name="Klenk H.P."/>
        </authorList>
    </citation>
    <scope>NUCLEOTIDE SEQUENCE [LARGE SCALE GENOMIC DNA]</scope>
    <source>
        <strain evidence="9">DSM 12261 / ALA-1</strain>
    </source>
</reference>
<dbReference type="InterPro" id="IPR002376">
    <property type="entry name" value="Formyl_transf_N"/>
</dbReference>
<protein>
    <recommendedName>
        <fullName evidence="2 5">Methionyl-tRNA formyltransferase</fullName>
        <ecNumber evidence="2 5">2.1.2.9</ecNumber>
    </recommendedName>
</protein>
<evidence type="ECO:0000259" key="6">
    <source>
        <dbReference type="Pfam" id="PF00551"/>
    </source>
</evidence>
<dbReference type="PANTHER" id="PTHR11138">
    <property type="entry name" value="METHIONYL-TRNA FORMYLTRANSFERASE"/>
    <property type="match status" value="1"/>
</dbReference>
<dbReference type="InterPro" id="IPR041711">
    <property type="entry name" value="Met-tRNA-FMT_N"/>
</dbReference>
<keyword evidence="9" id="KW-1185">Reference proteome</keyword>
<dbReference type="GO" id="GO:0005829">
    <property type="term" value="C:cytosol"/>
    <property type="evidence" value="ECO:0007669"/>
    <property type="project" value="TreeGrafter"/>
</dbReference>
<dbReference type="Pfam" id="PF02911">
    <property type="entry name" value="Formyl_trans_C"/>
    <property type="match status" value="1"/>
</dbReference>